<dbReference type="eggNOG" id="KOG2806">
    <property type="taxonomic scope" value="Eukaryota"/>
</dbReference>
<evidence type="ECO:0008006" key="3">
    <source>
        <dbReference type="Google" id="ProtNLM"/>
    </source>
</evidence>
<evidence type="ECO:0000313" key="2">
    <source>
        <dbReference type="Proteomes" id="UP000002669"/>
    </source>
</evidence>
<proteinExistence type="predicted"/>
<dbReference type="GeneID" id="10030073"/>
<dbReference type="Gene3D" id="3.20.20.80">
    <property type="entry name" value="Glycosidases"/>
    <property type="match status" value="1"/>
</dbReference>
<dbReference type="RefSeq" id="XP_003174772.1">
    <property type="nucleotide sequence ID" value="XM_003174724.1"/>
</dbReference>
<sequence length="382" mass="41094">MVLVVEKTTFGVIHLPLVELAVNTTATPKLNVVPTQSLKNKNALSMSAAVNLVTNKMDLNYSSYDEKYGGCANFKRPYNSGTSAKKRSIGYYESRANTLACQVVAPEDLNLDGFTSMNSAFAFFDPKTFQVTPMDGNSASLYSCFTALNERKPDHDAFINRIIQFMDTYGFDLDWEYPGSDDCGCQGAVTGSCEWRGYRGAGLSCIGECAKGEIELTTNTNSHDSKKGDLNCNGGMQSYCCASFQFTSLNLDDIAGAEDALKQAAEDAAIQVAIEVAAKAFCRVAVPALLAPLEAIKAVIPIFGEIADLVEMAATPGIIQGCIEGIKKAGKAEEMSFIEEIQKPTVQERQPTNLQGIAPNVPIGVMAPVNFLIGTSMSINLR</sequence>
<dbReference type="InParanoid" id="E4UQW3"/>
<dbReference type="HOGENOM" id="CLU_723561_0_0_1"/>
<accession>E4UQW3</accession>
<keyword evidence="2" id="KW-1185">Reference proteome</keyword>
<protein>
    <recommendedName>
        <fullName evidence="3">Chitinase</fullName>
    </recommendedName>
</protein>
<dbReference type="AlphaFoldDB" id="E4UQW3"/>
<dbReference type="Proteomes" id="UP000002669">
    <property type="component" value="Unassembled WGS sequence"/>
</dbReference>
<dbReference type="SUPFAM" id="SSF51445">
    <property type="entry name" value="(Trans)glycosidases"/>
    <property type="match status" value="1"/>
</dbReference>
<organism evidence="2">
    <name type="scientific">Arthroderma gypseum (strain ATCC MYA-4604 / CBS 118893)</name>
    <name type="common">Microsporum gypseum</name>
    <dbReference type="NCBI Taxonomy" id="535722"/>
    <lineage>
        <taxon>Eukaryota</taxon>
        <taxon>Fungi</taxon>
        <taxon>Dikarya</taxon>
        <taxon>Ascomycota</taxon>
        <taxon>Pezizomycotina</taxon>
        <taxon>Eurotiomycetes</taxon>
        <taxon>Eurotiomycetidae</taxon>
        <taxon>Onygenales</taxon>
        <taxon>Arthrodermataceae</taxon>
        <taxon>Nannizzia</taxon>
    </lineage>
</organism>
<gene>
    <name evidence="1" type="ORF">MGYG_02300</name>
</gene>
<dbReference type="VEuPathDB" id="FungiDB:MGYG_02300"/>
<dbReference type="OrthoDB" id="73875at2759"/>
<evidence type="ECO:0000313" key="1">
    <source>
        <dbReference type="EMBL" id="EFQ99289.1"/>
    </source>
</evidence>
<dbReference type="EMBL" id="DS989823">
    <property type="protein sequence ID" value="EFQ99289.1"/>
    <property type="molecule type" value="Genomic_DNA"/>
</dbReference>
<reference evidence="2" key="1">
    <citation type="journal article" date="2012" name="MBio">
        <title>Comparative genome analysis of Trichophyton rubrum and related dermatophytes reveals candidate genes involved in infection.</title>
        <authorList>
            <person name="Martinez D.A."/>
            <person name="Oliver B.G."/>
            <person name="Graeser Y."/>
            <person name="Goldberg J.M."/>
            <person name="Li W."/>
            <person name="Martinez-Rossi N.M."/>
            <person name="Monod M."/>
            <person name="Shelest E."/>
            <person name="Barton R.C."/>
            <person name="Birch E."/>
            <person name="Brakhage A.A."/>
            <person name="Chen Z."/>
            <person name="Gurr S.J."/>
            <person name="Heiman D."/>
            <person name="Heitman J."/>
            <person name="Kosti I."/>
            <person name="Rossi A."/>
            <person name="Saif S."/>
            <person name="Samalova M."/>
            <person name="Saunders C.W."/>
            <person name="Shea T."/>
            <person name="Summerbell R.C."/>
            <person name="Xu J."/>
            <person name="Young S."/>
            <person name="Zeng Q."/>
            <person name="Birren B.W."/>
            <person name="Cuomo C.A."/>
            <person name="White T.C."/>
        </authorList>
    </citation>
    <scope>NUCLEOTIDE SEQUENCE [LARGE SCALE GENOMIC DNA]</scope>
    <source>
        <strain evidence="2">ATCC MYA-4604 / CBS 118893</strain>
    </source>
</reference>
<dbReference type="InterPro" id="IPR017853">
    <property type="entry name" value="GH"/>
</dbReference>
<name>E4UQW3_ARTGP</name>